<keyword evidence="3" id="KW-1185">Reference proteome</keyword>
<evidence type="ECO:0000313" key="2">
    <source>
        <dbReference type="EMBL" id="CCD70494.1"/>
    </source>
</evidence>
<evidence type="ECO:0000313" key="3">
    <source>
        <dbReference type="Proteomes" id="UP000001940"/>
    </source>
</evidence>
<keyword evidence="1" id="KW-0732">Signal</keyword>
<dbReference type="AGR" id="WB:WBGene00018534"/>
<dbReference type="Pfam" id="PF02343">
    <property type="entry name" value="TRA-1_regulated"/>
    <property type="match status" value="1"/>
</dbReference>
<dbReference type="Bgee" id="WBGene00018534">
    <property type="expression patterns" value="Expressed in material anatomical entity and 2 other cell types or tissues"/>
</dbReference>
<name>Q20510_CAEEL</name>
<proteinExistence type="predicted"/>
<dbReference type="KEGG" id="cel:CELE_F47B7.3"/>
<sequence>MKILNLFLTIPYLMVVTESCMRMVPQDDAYIPSTMAPEKSTLAPGESTMAPMAPSTTIAAEETRLPEEMMTTPALESSTVTEKVCAVTEEKCLNLATVVQGTMQMFEKDGCIEFMCPDNDAPYFKGAFADSEIPPPTADDEGNELTIIRPKSPAQIAKGLVAYYGLTCVDNKLTATEYPRGINSVRTGDVYGTDGSYSGKKSILSQVDCD</sequence>
<reference evidence="2 3" key="1">
    <citation type="journal article" date="1998" name="Science">
        <title>Genome sequence of the nematode C. elegans: a platform for investigating biology.</title>
        <authorList>
            <consortium name="The C. elegans sequencing consortium"/>
            <person name="Sulson J.E."/>
            <person name="Waterston R."/>
        </authorList>
    </citation>
    <scope>NUCLEOTIDE SEQUENCE [LARGE SCALE GENOMIC DNA]</scope>
    <source>
        <strain evidence="2 3">Bristol N2</strain>
    </source>
</reference>
<dbReference type="Proteomes" id="UP000001940">
    <property type="component" value="Chromosome X"/>
</dbReference>
<dbReference type="EMBL" id="BX284606">
    <property type="protein sequence ID" value="CCD70494.1"/>
    <property type="molecule type" value="Genomic_DNA"/>
</dbReference>
<feature type="chain" id="PRO_5004198932" evidence="1">
    <location>
        <begin position="20"/>
        <end position="210"/>
    </location>
</feature>
<organism evidence="2 3">
    <name type="scientific">Caenorhabditis elegans</name>
    <dbReference type="NCBI Taxonomy" id="6239"/>
    <lineage>
        <taxon>Eukaryota</taxon>
        <taxon>Metazoa</taxon>
        <taxon>Ecdysozoa</taxon>
        <taxon>Nematoda</taxon>
        <taxon>Chromadorea</taxon>
        <taxon>Rhabditida</taxon>
        <taxon>Rhabditina</taxon>
        <taxon>Rhabditomorpha</taxon>
        <taxon>Rhabditoidea</taxon>
        <taxon>Rhabditidae</taxon>
        <taxon>Peloderinae</taxon>
        <taxon>Caenorhabditis</taxon>
    </lineage>
</organism>
<dbReference type="PaxDb" id="6239-F47B7.3"/>
<dbReference type="PhylomeDB" id="Q20510"/>
<dbReference type="OrthoDB" id="5908059at2759"/>
<dbReference type="UCSC" id="F47B7.3">
    <property type="organism name" value="c. elegans"/>
</dbReference>
<protein>
    <submittedName>
        <fullName evidence="2">DUF281 domain-containing protein</fullName>
    </submittedName>
</protein>
<feature type="signal peptide" evidence="1">
    <location>
        <begin position="1"/>
        <end position="19"/>
    </location>
</feature>
<dbReference type="WormBase" id="F47B7.3">
    <property type="protein sequence ID" value="CE02744"/>
    <property type="gene ID" value="WBGene00018534"/>
</dbReference>
<dbReference type="InParanoid" id="Q20510"/>
<dbReference type="GeneID" id="185890"/>
<dbReference type="HOGENOM" id="CLU_105165_0_0_1"/>
<evidence type="ECO:0000313" key="4">
    <source>
        <dbReference type="WormBase" id="F47B7.3"/>
    </source>
</evidence>
<accession>Q20510</accession>
<dbReference type="CTD" id="185890"/>
<dbReference type="RefSeq" id="NP_508648.1">
    <property type="nucleotide sequence ID" value="NM_076247.1"/>
</dbReference>
<dbReference type="AlphaFoldDB" id="Q20510"/>
<dbReference type="PIR" id="T16380">
    <property type="entry name" value="T16380"/>
</dbReference>
<dbReference type="InterPro" id="IPR003326">
    <property type="entry name" value="TRA-1_regulated"/>
</dbReference>
<evidence type="ECO:0000256" key="1">
    <source>
        <dbReference type="SAM" id="SignalP"/>
    </source>
</evidence>
<gene>
    <name evidence="2" type="ORF">CELE_F47B7.3</name>
    <name evidence="2 4" type="ORF">F47B7.3</name>
</gene>